<feature type="region of interest" description="Disordered" evidence="8">
    <location>
        <begin position="24"/>
        <end position="99"/>
    </location>
</feature>
<evidence type="ECO:0000256" key="6">
    <source>
        <dbReference type="ARBA" id="ARBA00023242"/>
    </source>
</evidence>
<dbReference type="Pfam" id="PF06217">
    <property type="entry name" value="GAGA_bind"/>
    <property type="match status" value="1"/>
</dbReference>
<feature type="compositionally biased region" description="Basic residues" evidence="8">
    <location>
        <begin position="59"/>
        <end position="68"/>
    </location>
</feature>
<keyword evidence="6 7" id="KW-0539">Nucleus</keyword>
<evidence type="ECO:0000256" key="2">
    <source>
        <dbReference type="ARBA" id="ARBA00007911"/>
    </source>
</evidence>
<feature type="region of interest" description="Disordered" evidence="8">
    <location>
        <begin position="148"/>
        <end position="172"/>
    </location>
</feature>
<feature type="compositionally biased region" description="Basic residues" evidence="8">
    <location>
        <begin position="25"/>
        <end position="39"/>
    </location>
</feature>
<evidence type="ECO:0000256" key="8">
    <source>
        <dbReference type="SAM" id="MobiDB-lite"/>
    </source>
</evidence>
<evidence type="ECO:0000313" key="9">
    <source>
        <dbReference type="EMBL" id="ADV59359.1"/>
    </source>
</evidence>
<dbReference type="PANTHER" id="PTHR31421:SF22">
    <property type="entry name" value="PROTEIN BASIC PENTACYSTEINE3"/>
    <property type="match status" value="1"/>
</dbReference>
<dbReference type="SMART" id="SM01226">
    <property type="entry name" value="GAGA_bind"/>
    <property type="match status" value="1"/>
</dbReference>
<keyword evidence="5 7" id="KW-0804">Transcription</keyword>
<evidence type="ECO:0000256" key="5">
    <source>
        <dbReference type="ARBA" id="ARBA00023163"/>
    </source>
</evidence>
<evidence type="ECO:0000256" key="7">
    <source>
        <dbReference type="RuleBase" id="RU367160"/>
    </source>
</evidence>
<keyword evidence="4 7" id="KW-0238">DNA-binding</keyword>
<comment type="similarity">
    <text evidence="2 7">Belongs to the BBR/BPC family.</text>
</comment>
<dbReference type="KEGG" id="smo:SELMODRAFT_449089"/>
<dbReference type="EMBL" id="FJ982276">
    <property type="protein sequence ID" value="ADV59359.1"/>
    <property type="molecule type" value="mRNA"/>
</dbReference>
<feature type="compositionally biased region" description="Low complexity" evidence="8">
    <location>
        <begin position="46"/>
        <end position="56"/>
    </location>
</feature>
<keyword evidence="3 7" id="KW-0805">Transcription regulation</keyword>
<dbReference type="AlphaFoldDB" id="H1ZN59"/>
<proteinExistence type="evidence at transcript level"/>
<reference evidence="9" key="1">
    <citation type="submission" date="2009-04" db="EMBL/GenBank/DDBJ databases">
        <title>Phylogenetic analysis of plant specific BBR/BPC proteins.</title>
        <authorList>
            <person name="Wanke D."/>
            <person name="Bloss U."/>
            <person name="Brand L.H."/>
            <person name="Kohnen M.V."/>
            <person name="Hohenstatt M.L."/>
            <person name="Hummel S."/>
            <person name="Kilian J."/>
            <person name="Harter K."/>
            <person name="Berendzen K.W."/>
        </authorList>
    </citation>
    <scope>NUCLEOTIDE SEQUENCE</scope>
</reference>
<organism evidence="9">
    <name type="scientific">Selaginella moellendorffii</name>
    <name type="common">Spikemoss</name>
    <dbReference type="NCBI Taxonomy" id="88036"/>
    <lineage>
        <taxon>Eukaryota</taxon>
        <taxon>Viridiplantae</taxon>
        <taxon>Streptophyta</taxon>
        <taxon>Embryophyta</taxon>
        <taxon>Tracheophyta</taxon>
        <taxon>Lycopodiopsida</taxon>
        <taxon>Selaginellales</taxon>
        <taxon>Selaginellaceae</taxon>
        <taxon>Selaginella</taxon>
    </lineage>
</organism>
<dbReference type="OrthoDB" id="1903765at2759"/>
<comment type="function">
    <text evidence="7">Transcriptional regulator that specifically binds to GA-rich elements (GAGA-repeats) present in regulatory sequences of genes involved in developmental processes.</text>
</comment>
<sequence>MPALPPMGCNELAELELESVALSAAHHHHHHHHQHHQHHQPGLPTAAAAVAAAAAVKQPKPRSAARKQPKIEALDSSSPPGQHDHTKLGVRSNAKFKKPMLNPGHASGWLAMMETDAAGFLLGHHQQQQQQCEQEQIAGGVASNNAAASPAAATATKAEKSGKNSGGAKAESSTTRKYYPAPFCSCTGTNQQCYRWGNGGWQSACCTTKISMYPLPMNPKKKGSRVAGRKMSAGAFMKLLDRLTAEGVDVNSSVDLRPHWAKHGTNRYVTIK</sequence>
<dbReference type="GO" id="GO:0005634">
    <property type="term" value="C:nucleus"/>
    <property type="evidence" value="ECO:0007669"/>
    <property type="project" value="UniProtKB-SubCell"/>
</dbReference>
<comment type="subcellular location">
    <subcellularLocation>
        <location evidence="1 7">Nucleus</location>
    </subcellularLocation>
</comment>
<evidence type="ECO:0000256" key="1">
    <source>
        <dbReference type="ARBA" id="ARBA00004123"/>
    </source>
</evidence>
<gene>
    <name evidence="9" type="primary">BBR/BPC1</name>
</gene>
<evidence type="ECO:0000256" key="4">
    <source>
        <dbReference type="ARBA" id="ARBA00023125"/>
    </source>
</evidence>
<dbReference type="InterPro" id="IPR010409">
    <property type="entry name" value="GAGA-bd_tscrpt_act"/>
</dbReference>
<dbReference type="GO" id="GO:0003677">
    <property type="term" value="F:DNA binding"/>
    <property type="evidence" value="ECO:0007669"/>
    <property type="project" value="UniProtKB-KW"/>
</dbReference>
<dbReference type="GeneID" id="9640881"/>
<name>H1ZN59_SELML</name>
<dbReference type="PANTHER" id="PTHR31421">
    <property type="entry name" value="PROTEIN BASIC PENTACYSTEINE3"/>
    <property type="match status" value="1"/>
</dbReference>
<dbReference type="GO" id="GO:0003700">
    <property type="term" value="F:DNA-binding transcription factor activity"/>
    <property type="evidence" value="ECO:0007669"/>
    <property type="project" value="UniProtKB-UniRule"/>
</dbReference>
<protein>
    <recommendedName>
        <fullName evidence="7">GAGA-binding transcriptional activator</fullName>
    </recommendedName>
</protein>
<evidence type="ECO:0000256" key="3">
    <source>
        <dbReference type="ARBA" id="ARBA00023015"/>
    </source>
</evidence>
<accession>H1ZN59</accession>